<reference evidence="1 2" key="1">
    <citation type="submission" date="2024-10" db="EMBL/GenBank/DDBJ databases">
        <title>The Natural Products Discovery Center: Release of the First 8490 Sequenced Strains for Exploring Actinobacteria Biosynthetic Diversity.</title>
        <authorList>
            <person name="Kalkreuter E."/>
            <person name="Kautsar S.A."/>
            <person name="Yang D."/>
            <person name="Bader C.D."/>
            <person name="Teijaro C.N."/>
            <person name="Fluegel L."/>
            <person name="Davis C.M."/>
            <person name="Simpson J.R."/>
            <person name="Lauterbach L."/>
            <person name="Steele A.D."/>
            <person name="Gui C."/>
            <person name="Meng S."/>
            <person name="Li G."/>
            <person name="Viehrig K."/>
            <person name="Ye F."/>
            <person name="Su P."/>
            <person name="Kiefer A.F."/>
            <person name="Nichols A."/>
            <person name="Cepeda A.J."/>
            <person name="Yan W."/>
            <person name="Fan B."/>
            <person name="Jiang Y."/>
            <person name="Adhikari A."/>
            <person name="Zheng C.-J."/>
            <person name="Schuster L."/>
            <person name="Cowan T.M."/>
            <person name="Smanski M.J."/>
            <person name="Chevrette M.G."/>
            <person name="De Carvalho L.P.S."/>
            <person name="Shen B."/>
        </authorList>
    </citation>
    <scope>NUCLEOTIDE SEQUENCE [LARGE SCALE GENOMIC DNA]</scope>
    <source>
        <strain evidence="1 2">NPDC050545</strain>
    </source>
</reference>
<name>A0ABW7YPA4_9ACTN</name>
<dbReference type="RefSeq" id="WP_397079788.1">
    <property type="nucleotide sequence ID" value="NZ_JBITGY010000002.1"/>
</dbReference>
<dbReference type="InterPro" id="IPR036412">
    <property type="entry name" value="HAD-like_sf"/>
</dbReference>
<dbReference type="Gene3D" id="3.40.50.1000">
    <property type="entry name" value="HAD superfamily/HAD-like"/>
    <property type="match status" value="1"/>
</dbReference>
<evidence type="ECO:0000313" key="1">
    <source>
        <dbReference type="EMBL" id="MFI6497144.1"/>
    </source>
</evidence>
<protein>
    <recommendedName>
        <fullName evidence="3">Haloacid dehalogenase</fullName>
    </recommendedName>
</protein>
<accession>A0ABW7YPA4</accession>
<dbReference type="EMBL" id="JBITGY010000002">
    <property type="protein sequence ID" value="MFI6497144.1"/>
    <property type="molecule type" value="Genomic_DNA"/>
</dbReference>
<sequence>MAIGVDFDGVIHAYSLGWYDGTAYDEPVLGAIEGLRALMDQHPVFIHTSRDVRQVTEWLALARLRGDDPHTAEVLE</sequence>
<evidence type="ECO:0008006" key="3">
    <source>
        <dbReference type="Google" id="ProtNLM"/>
    </source>
</evidence>
<proteinExistence type="predicted"/>
<comment type="caution">
    <text evidence="1">The sequence shown here is derived from an EMBL/GenBank/DDBJ whole genome shotgun (WGS) entry which is preliminary data.</text>
</comment>
<dbReference type="InterPro" id="IPR023214">
    <property type="entry name" value="HAD_sf"/>
</dbReference>
<evidence type="ECO:0000313" key="2">
    <source>
        <dbReference type="Proteomes" id="UP001612741"/>
    </source>
</evidence>
<gene>
    <name evidence="1" type="ORF">ACIBG2_07170</name>
</gene>
<dbReference type="Proteomes" id="UP001612741">
    <property type="component" value="Unassembled WGS sequence"/>
</dbReference>
<organism evidence="1 2">
    <name type="scientific">Nonomuraea typhae</name>
    <dbReference type="NCBI Taxonomy" id="2603600"/>
    <lineage>
        <taxon>Bacteria</taxon>
        <taxon>Bacillati</taxon>
        <taxon>Actinomycetota</taxon>
        <taxon>Actinomycetes</taxon>
        <taxon>Streptosporangiales</taxon>
        <taxon>Streptosporangiaceae</taxon>
        <taxon>Nonomuraea</taxon>
    </lineage>
</organism>
<keyword evidence="2" id="KW-1185">Reference proteome</keyword>
<dbReference type="SUPFAM" id="SSF56784">
    <property type="entry name" value="HAD-like"/>
    <property type="match status" value="1"/>
</dbReference>